<dbReference type="PANTHER" id="PTHR31668:SF30">
    <property type="entry name" value="ZN(II)2CYS6 TRANSCRIPTION FACTOR (EUROFUNG)"/>
    <property type="match status" value="1"/>
</dbReference>
<feature type="region of interest" description="Disordered" evidence="6">
    <location>
        <begin position="65"/>
        <end position="130"/>
    </location>
</feature>
<accession>A1CM34</accession>
<dbReference type="InterPro" id="IPR007219">
    <property type="entry name" value="XnlR_reg_dom"/>
</dbReference>
<keyword evidence="2" id="KW-0805">Transcription regulation</keyword>
<keyword evidence="5" id="KW-0539">Nucleus</keyword>
<dbReference type="Pfam" id="PF00172">
    <property type="entry name" value="Zn_clus"/>
    <property type="match status" value="1"/>
</dbReference>
<dbReference type="HOGENOM" id="CLU_016574_4_0_1"/>
<dbReference type="KEGG" id="act:ACLA_095540"/>
<evidence type="ECO:0000256" key="1">
    <source>
        <dbReference type="ARBA" id="ARBA00022723"/>
    </source>
</evidence>
<keyword evidence="1" id="KW-0479">Metal-binding</keyword>
<dbReference type="OrthoDB" id="271595at2759"/>
<evidence type="ECO:0000313" key="8">
    <source>
        <dbReference type="EMBL" id="EAW08621.1"/>
    </source>
</evidence>
<dbReference type="Pfam" id="PF04082">
    <property type="entry name" value="Fungal_trans"/>
    <property type="match status" value="1"/>
</dbReference>
<dbReference type="PROSITE" id="PS00463">
    <property type="entry name" value="ZN2_CY6_FUNGAL_1"/>
    <property type="match status" value="1"/>
</dbReference>
<dbReference type="GO" id="GO:0003677">
    <property type="term" value="F:DNA binding"/>
    <property type="evidence" value="ECO:0007669"/>
    <property type="project" value="UniProtKB-KW"/>
</dbReference>
<dbReference type="VEuPathDB" id="FungiDB:ACLA_095540"/>
<evidence type="ECO:0000256" key="4">
    <source>
        <dbReference type="ARBA" id="ARBA00023163"/>
    </source>
</evidence>
<protein>
    <submittedName>
        <fullName evidence="8">C6 transcription factor, putative</fullName>
    </submittedName>
</protein>
<organism evidence="8 9">
    <name type="scientific">Aspergillus clavatus (strain ATCC 1007 / CBS 513.65 / DSM 816 / NCTC 3887 / NRRL 1 / QM 1276 / 107)</name>
    <dbReference type="NCBI Taxonomy" id="344612"/>
    <lineage>
        <taxon>Eukaryota</taxon>
        <taxon>Fungi</taxon>
        <taxon>Dikarya</taxon>
        <taxon>Ascomycota</taxon>
        <taxon>Pezizomycotina</taxon>
        <taxon>Eurotiomycetes</taxon>
        <taxon>Eurotiomycetidae</taxon>
        <taxon>Eurotiales</taxon>
        <taxon>Aspergillaceae</taxon>
        <taxon>Aspergillus</taxon>
        <taxon>Aspergillus subgen. Fumigati</taxon>
    </lineage>
</organism>
<reference evidence="8 9" key="1">
    <citation type="journal article" date="2008" name="PLoS Genet.">
        <title>Genomic islands in the pathogenic filamentous fungus Aspergillus fumigatus.</title>
        <authorList>
            <person name="Fedorova N.D."/>
            <person name="Khaldi N."/>
            <person name="Joardar V.S."/>
            <person name="Maiti R."/>
            <person name="Amedeo P."/>
            <person name="Anderson M.J."/>
            <person name="Crabtree J."/>
            <person name="Silva J.C."/>
            <person name="Badger J.H."/>
            <person name="Albarraq A."/>
            <person name="Angiuoli S."/>
            <person name="Bussey H."/>
            <person name="Bowyer P."/>
            <person name="Cotty P.J."/>
            <person name="Dyer P.S."/>
            <person name="Egan A."/>
            <person name="Galens K."/>
            <person name="Fraser-Liggett C.M."/>
            <person name="Haas B.J."/>
            <person name="Inman J.M."/>
            <person name="Kent R."/>
            <person name="Lemieux S."/>
            <person name="Malavazi I."/>
            <person name="Orvis J."/>
            <person name="Roemer T."/>
            <person name="Ronning C.M."/>
            <person name="Sundaram J.P."/>
            <person name="Sutton G."/>
            <person name="Turner G."/>
            <person name="Venter J.C."/>
            <person name="White O.R."/>
            <person name="Whitty B.R."/>
            <person name="Youngman P."/>
            <person name="Wolfe K.H."/>
            <person name="Goldman G.H."/>
            <person name="Wortman J.R."/>
            <person name="Jiang B."/>
            <person name="Denning D.W."/>
            <person name="Nierman W.C."/>
        </authorList>
    </citation>
    <scope>NUCLEOTIDE SEQUENCE [LARGE SCALE GENOMIC DNA]</scope>
    <source>
        <strain evidence="9">ATCC 1007 / CBS 513.65 / DSM 816 / NCTC 3887 / NRRL 1</strain>
    </source>
</reference>
<dbReference type="CDD" id="cd00067">
    <property type="entry name" value="GAL4"/>
    <property type="match status" value="1"/>
</dbReference>
<dbReference type="AlphaFoldDB" id="A1CM34"/>
<dbReference type="GO" id="GO:0006351">
    <property type="term" value="P:DNA-templated transcription"/>
    <property type="evidence" value="ECO:0007669"/>
    <property type="project" value="InterPro"/>
</dbReference>
<dbReference type="GO" id="GO:0000981">
    <property type="term" value="F:DNA-binding transcription factor activity, RNA polymerase II-specific"/>
    <property type="evidence" value="ECO:0007669"/>
    <property type="project" value="InterPro"/>
</dbReference>
<dbReference type="CDD" id="cd12148">
    <property type="entry name" value="fungal_TF_MHR"/>
    <property type="match status" value="1"/>
</dbReference>
<evidence type="ECO:0000256" key="2">
    <source>
        <dbReference type="ARBA" id="ARBA00023015"/>
    </source>
</evidence>
<dbReference type="PANTHER" id="PTHR31668">
    <property type="entry name" value="GLUCOSE TRANSPORT TRANSCRIPTION REGULATOR RGT1-RELATED-RELATED"/>
    <property type="match status" value="1"/>
</dbReference>
<dbReference type="InterPro" id="IPR001138">
    <property type="entry name" value="Zn2Cys6_DnaBD"/>
</dbReference>
<dbReference type="PROSITE" id="PS50048">
    <property type="entry name" value="ZN2_CY6_FUNGAL_2"/>
    <property type="match status" value="1"/>
</dbReference>
<evidence type="ECO:0000313" key="9">
    <source>
        <dbReference type="Proteomes" id="UP000006701"/>
    </source>
</evidence>
<gene>
    <name evidence="8" type="ORF">ACLA_095540</name>
</gene>
<dbReference type="GeneID" id="4702486"/>
<feature type="region of interest" description="Disordered" evidence="6">
    <location>
        <begin position="621"/>
        <end position="652"/>
    </location>
</feature>
<proteinExistence type="predicted"/>
<dbReference type="InterPro" id="IPR036864">
    <property type="entry name" value="Zn2-C6_fun-type_DNA-bd_sf"/>
</dbReference>
<evidence type="ECO:0000256" key="6">
    <source>
        <dbReference type="SAM" id="MobiDB-lite"/>
    </source>
</evidence>
<dbReference type="SUPFAM" id="SSF57701">
    <property type="entry name" value="Zn2/Cys6 DNA-binding domain"/>
    <property type="match status" value="1"/>
</dbReference>
<dbReference type="SMART" id="SM00066">
    <property type="entry name" value="GAL4"/>
    <property type="match status" value="1"/>
</dbReference>
<keyword evidence="3" id="KW-0238">DNA-binding</keyword>
<evidence type="ECO:0000259" key="7">
    <source>
        <dbReference type="PROSITE" id="PS50048"/>
    </source>
</evidence>
<evidence type="ECO:0000256" key="5">
    <source>
        <dbReference type="ARBA" id="ARBA00023242"/>
    </source>
</evidence>
<keyword evidence="4" id="KW-0804">Transcription</keyword>
<feature type="compositionally biased region" description="Polar residues" evidence="6">
    <location>
        <begin position="65"/>
        <end position="84"/>
    </location>
</feature>
<feature type="domain" description="Zn(2)-C6 fungal-type" evidence="7">
    <location>
        <begin position="17"/>
        <end position="46"/>
    </location>
</feature>
<dbReference type="OMA" id="HPITFWG"/>
<dbReference type="EMBL" id="DS027058">
    <property type="protein sequence ID" value="EAW08621.1"/>
    <property type="molecule type" value="Genomic_DNA"/>
</dbReference>
<dbReference type="Gene3D" id="4.10.240.10">
    <property type="entry name" value="Zn(2)-C6 fungal-type DNA-binding domain"/>
    <property type="match status" value="1"/>
</dbReference>
<dbReference type="eggNOG" id="ENOG502RKWE">
    <property type="taxonomic scope" value="Eukaryota"/>
</dbReference>
<sequence length="705" mass="78495">MNPTAVDAVKKVSVKRACDNCRFRKIKCSLAQPCRACVSMGFDCTFFQPQKKRGPTGQRVSQIRQQQHTQLLSKSSQDQISQSPAPDVVPYQGAISSQDERQPGAVTAAPETAHWHPHHGNETQVQLGLARPRATAPIGPSWSATSISSVESPGSSGLNWNERNNAEYWLPDNLDAQVPVFDFPGSNIYLKTSLPSIIQPELDAPGLPPHHVDSTMTLPNLSVMQTGADHPDTSWPSSISEANMIPWIEVYFERLHPTVPVLNRSSLFTRMLSQEHRQNPQFGAMLLSLCAFSLTQPIEIDERATSSSRADQARSMMNEATKMRSCSDFGEHPTIDAVLTSFFLFGCLFGSNQHNAAWLRLREALDLAASMGFNNPELYRDLPSEEKGQRLRTYLVLSITERAYALQHRHTITFWGRPGFSMRSVHEFFHSATHSVVSGIIVHSEKDAEGMLGLARLMELFDVIDEEVVDCWNQRCSVSSGYCGKLTEEKVLSIHETLGKVSESERHTGYDWFERTKSTQSATYSAQPTITMRESQCADVFITKKWLQNRLWVLCSTHGLLSPMPHRHEMSFEYAITIAMDTLRICRSLRLSSMEAHGIGMAEKLYNIAVSAIGLASHVQPPLDERSTTSPANSLSHPGGTESGDFSGRISSDMTAMSSTQSLAEDFLVLLSTFRGGNHPFMDRYKAFLISLHIPREQNGDPTHP</sequence>
<name>A1CM34_ASPCL</name>
<keyword evidence="9" id="KW-1185">Reference proteome</keyword>
<evidence type="ECO:0000256" key="3">
    <source>
        <dbReference type="ARBA" id="ARBA00023125"/>
    </source>
</evidence>
<dbReference type="GO" id="GO:0008270">
    <property type="term" value="F:zinc ion binding"/>
    <property type="evidence" value="ECO:0007669"/>
    <property type="project" value="InterPro"/>
</dbReference>
<dbReference type="InterPro" id="IPR050797">
    <property type="entry name" value="Carb_Metab_Trans_Reg"/>
</dbReference>
<dbReference type="RefSeq" id="XP_001270047.1">
    <property type="nucleotide sequence ID" value="XM_001270046.1"/>
</dbReference>
<dbReference type="Proteomes" id="UP000006701">
    <property type="component" value="Unassembled WGS sequence"/>
</dbReference>